<accession>A0ABT9NBP0</accession>
<dbReference type="Proteomes" id="UP001235966">
    <property type="component" value="Unassembled WGS sequence"/>
</dbReference>
<dbReference type="Gene3D" id="1.10.260.40">
    <property type="entry name" value="lambda repressor-like DNA-binding domains"/>
    <property type="match status" value="1"/>
</dbReference>
<reference evidence="2 3" key="1">
    <citation type="submission" date="2023-07" db="EMBL/GenBank/DDBJ databases">
        <title>Sequencing the genomes of 1000 actinobacteria strains.</title>
        <authorList>
            <person name="Klenk H.-P."/>
        </authorList>
    </citation>
    <scope>NUCLEOTIDE SEQUENCE [LARGE SCALE GENOMIC DNA]</scope>
    <source>
        <strain evidence="2 3">DSM 102162</strain>
    </source>
</reference>
<sequence length="94" mass="10480">MSGYNIDRELIELGTNIRNWRMILGVTAQQLSERGNISRSTLRKIENGDPGVSFNSVAQALRGLGLLRTVVDSTDPLTTDIGRLRADRLNRKRA</sequence>
<dbReference type="SMART" id="SM00530">
    <property type="entry name" value="HTH_XRE"/>
    <property type="match status" value="1"/>
</dbReference>
<name>A0ABT9NBP0_9ACTO</name>
<dbReference type="CDD" id="cd00093">
    <property type="entry name" value="HTH_XRE"/>
    <property type="match status" value="1"/>
</dbReference>
<proteinExistence type="predicted"/>
<dbReference type="InterPro" id="IPR010982">
    <property type="entry name" value="Lambda_DNA-bd_dom_sf"/>
</dbReference>
<feature type="domain" description="HTH cro/C1-type" evidence="1">
    <location>
        <begin position="17"/>
        <end position="77"/>
    </location>
</feature>
<comment type="caution">
    <text evidence="2">The sequence shown here is derived from an EMBL/GenBank/DDBJ whole genome shotgun (WGS) entry which is preliminary data.</text>
</comment>
<gene>
    <name evidence="2" type="ORF">J2S49_001203</name>
</gene>
<evidence type="ECO:0000313" key="3">
    <source>
        <dbReference type="Proteomes" id="UP001235966"/>
    </source>
</evidence>
<dbReference type="InterPro" id="IPR001387">
    <property type="entry name" value="Cro/C1-type_HTH"/>
</dbReference>
<protein>
    <submittedName>
        <fullName evidence="2">Transcriptional regulator with XRE-family HTH domain</fullName>
    </submittedName>
</protein>
<dbReference type="RefSeq" id="WP_278058867.1">
    <property type="nucleotide sequence ID" value="NZ_CP121247.1"/>
</dbReference>
<dbReference type="SUPFAM" id="SSF47413">
    <property type="entry name" value="lambda repressor-like DNA-binding domains"/>
    <property type="match status" value="1"/>
</dbReference>
<dbReference type="EMBL" id="JAUSQW010000001">
    <property type="protein sequence ID" value="MDP9801127.1"/>
    <property type="molecule type" value="Genomic_DNA"/>
</dbReference>
<evidence type="ECO:0000259" key="1">
    <source>
        <dbReference type="PROSITE" id="PS50943"/>
    </source>
</evidence>
<organism evidence="2 3">
    <name type="scientific">Arcanobacterium wilhelmae</name>
    <dbReference type="NCBI Taxonomy" id="1803177"/>
    <lineage>
        <taxon>Bacteria</taxon>
        <taxon>Bacillati</taxon>
        <taxon>Actinomycetota</taxon>
        <taxon>Actinomycetes</taxon>
        <taxon>Actinomycetales</taxon>
        <taxon>Actinomycetaceae</taxon>
        <taxon>Arcanobacterium</taxon>
    </lineage>
</organism>
<keyword evidence="3" id="KW-1185">Reference proteome</keyword>
<dbReference type="Pfam" id="PF13560">
    <property type="entry name" value="HTH_31"/>
    <property type="match status" value="1"/>
</dbReference>
<evidence type="ECO:0000313" key="2">
    <source>
        <dbReference type="EMBL" id="MDP9801127.1"/>
    </source>
</evidence>
<dbReference type="PROSITE" id="PS50943">
    <property type="entry name" value="HTH_CROC1"/>
    <property type="match status" value="1"/>
</dbReference>